<keyword evidence="1" id="KW-0812">Transmembrane</keyword>
<keyword evidence="1" id="KW-0472">Membrane</keyword>
<accession>A0A6G8IDQ9</accession>
<dbReference type="AlphaFoldDB" id="A0A6G8IDQ9"/>
<keyword evidence="1" id="KW-1133">Transmembrane helix</keyword>
<gene>
    <name evidence="2" type="ORF">G9Q37_03550</name>
</gene>
<evidence type="ECO:0000256" key="1">
    <source>
        <dbReference type="SAM" id="Phobius"/>
    </source>
</evidence>
<dbReference type="KEGG" id="hcz:G9Q37_03550"/>
<feature type="transmembrane region" description="Helical" evidence="1">
    <location>
        <begin position="34"/>
        <end position="53"/>
    </location>
</feature>
<feature type="transmembrane region" description="Helical" evidence="1">
    <location>
        <begin position="6"/>
        <end position="22"/>
    </location>
</feature>
<dbReference type="Proteomes" id="UP000503162">
    <property type="component" value="Chromosome"/>
</dbReference>
<name>A0A6G8IDQ9_9BURK</name>
<reference evidence="2 3" key="1">
    <citation type="submission" date="2020-03" db="EMBL/GenBank/DDBJ databases">
        <title>Hydrogenophaga sp. nov. isolated from cyanobacterial mat.</title>
        <authorList>
            <person name="Thorat V."/>
            <person name="Kirdat K."/>
            <person name="Tiwarekar B."/>
            <person name="Costa E.D."/>
            <person name="Yadav A."/>
        </authorList>
    </citation>
    <scope>NUCLEOTIDE SEQUENCE [LARGE SCALE GENOMIC DNA]</scope>
    <source>
        <strain evidence="2 3">BA0156</strain>
    </source>
</reference>
<proteinExistence type="predicted"/>
<protein>
    <submittedName>
        <fullName evidence="2">Uncharacterized protein</fullName>
    </submittedName>
</protein>
<organism evidence="2 3">
    <name type="scientific">Hydrogenophaga crocea</name>
    <dbReference type="NCBI Taxonomy" id="2716225"/>
    <lineage>
        <taxon>Bacteria</taxon>
        <taxon>Pseudomonadati</taxon>
        <taxon>Pseudomonadota</taxon>
        <taxon>Betaproteobacteria</taxon>
        <taxon>Burkholderiales</taxon>
        <taxon>Comamonadaceae</taxon>
        <taxon>Hydrogenophaga</taxon>
    </lineage>
</organism>
<dbReference type="RefSeq" id="WP_166224655.1">
    <property type="nucleotide sequence ID" value="NZ_CP049989.1"/>
</dbReference>
<evidence type="ECO:0000313" key="3">
    <source>
        <dbReference type="Proteomes" id="UP000503162"/>
    </source>
</evidence>
<dbReference type="EMBL" id="CP049989">
    <property type="protein sequence ID" value="QIM51273.1"/>
    <property type="molecule type" value="Genomic_DNA"/>
</dbReference>
<evidence type="ECO:0000313" key="2">
    <source>
        <dbReference type="EMBL" id="QIM51273.1"/>
    </source>
</evidence>
<keyword evidence="3" id="KW-1185">Reference proteome</keyword>
<sequence length="54" mass="6121">MDNMDIMWAAYALPVLLLWMAWRERRSRNTPDARLLGTLAALSAAIVGSYELLL</sequence>